<proteinExistence type="predicted"/>
<evidence type="ECO:0000313" key="3">
    <source>
        <dbReference type="Proteomes" id="UP001153269"/>
    </source>
</evidence>
<dbReference type="AlphaFoldDB" id="A0A9N7UIB6"/>
<sequence>MPTEQEGQPSSSRIRLMPDSPQSKCERVNEQGLSTQKGFREKGLSACKPSISLSSKLSRSSDNRRCLGYSRGDMIYQEGVIVLLGGETPAQSEYLSAQDQRELSDPVVAEQVVCSAVLELPVETAACCQAMSWNLPTQFLCLLPSEDWSIEGCQSLCHKGALSACHRNAFCVTEGGVLSTAVTVYMLSGKHEPYKDHLSLSTHL</sequence>
<accession>A0A9N7UIB6</accession>
<dbReference type="EMBL" id="CADEAL010001393">
    <property type="protein sequence ID" value="CAB1431990.1"/>
    <property type="molecule type" value="Genomic_DNA"/>
</dbReference>
<protein>
    <submittedName>
        <fullName evidence="2">Uncharacterized protein</fullName>
    </submittedName>
</protein>
<feature type="region of interest" description="Disordered" evidence="1">
    <location>
        <begin position="1"/>
        <end position="37"/>
    </location>
</feature>
<comment type="caution">
    <text evidence="2">The sequence shown here is derived from an EMBL/GenBank/DDBJ whole genome shotgun (WGS) entry which is preliminary data.</text>
</comment>
<dbReference type="Proteomes" id="UP001153269">
    <property type="component" value="Unassembled WGS sequence"/>
</dbReference>
<evidence type="ECO:0000256" key="1">
    <source>
        <dbReference type="SAM" id="MobiDB-lite"/>
    </source>
</evidence>
<reference evidence="2" key="1">
    <citation type="submission" date="2020-03" db="EMBL/GenBank/DDBJ databases">
        <authorList>
            <person name="Weist P."/>
        </authorList>
    </citation>
    <scope>NUCLEOTIDE SEQUENCE</scope>
</reference>
<evidence type="ECO:0000313" key="2">
    <source>
        <dbReference type="EMBL" id="CAB1431990.1"/>
    </source>
</evidence>
<keyword evidence="3" id="KW-1185">Reference proteome</keyword>
<gene>
    <name evidence="2" type="ORF">PLEPLA_LOCUS20047</name>
</gene>
<name>A0A9N7UIB6_PLEPL</name>
<organism evidence="2 3">
    <name type="scientific">Pleuronectes platessa</name>
    <name type="common">European plaice</name>
    <dbReference type="NCBI Taxonomy" id="8262"/>
    <lineage>
        <taxon>Eukaryota</taxon>
        <taxon>Metazoa</taxon>
        <taxon>Chordata</taxon>
        <taxon>Craniata</taxon>
        <taxon>Vertebrata</taxon>
        <taxon>Euteleostomi</taxon>
        <taxon>Actinopterygii</taxon>
        <taxon>Neopterygii</taxon>
        <taxon>Teleostei</taxon>
        <taxon>Neoteleostei</taxon>
        <taxon>Acanthomorphata</taxon>
        <taxon>Carangaria</taxon>
        <taxon>Pleuronectiformes</taxon>
        <taxon>Pleuronectoidei</taxon>
        <taxon>Pleuronectidae</taxon>
        <taxon>Pleuronectes</taxon>
    </lineage>
</organism>
<feature type="compositionally biased region" description="Polar residues" evidence="1">
    <location>
        <begin position="1"/>
        <end position="13"/>
    </location>
</feature>